<keyword evidence="4" id="KW-1185">Reference proteome</keyword>
<dbReference type="Proteomes" id="UP000501058">
    <property type="component" value="Chromosome"/>
</dbReference>
<evidence type="ECO:0000313" key="3">
    <source>
        <dbReference type="EMBL" id="QIK73357.1"/>
    </source>
</evidence>
<keyword evidence="2" id="KW-0812">Transmembrane</keyword>
<evidence type="ECO:0000256" key="2">
    <source>
        <dbReference type="SAM" id="Phobius"/>
    </source>
</evidence>
<dbReference type="RefSeq" id="WP_166234426.1">
    <property type="nucleotide sequence ID" value="NZ_CP049865.1"/>
</dbReference>
<accession>A0A6G7Y9R7</accession>
<keyword evidence="2" id="KW-0472">Membrane</keyword>
<dbReference type="EMBL" id="CP049865">
    <property type="protein sequence ID" value="QIK73357.1"/>
    <property type="molecule type" value="Genomic_DNA"/>
</dbReference>
<dbReference type="AlphaFoldDB" id="A0A6G7Y9R7"/>
<organism evidence="3 4">
    <name type="scientific">Propioniciclava coleopterorum</name>
    <dbReference type="NCBI Taxonomy" id="2714937"/>
    <lineage>
        <taxon>Bacteria</taxon>
        <taxon>Bacillati</taxon>
        <taxon>Actinomycetota</taxon>
        <taxon>Actinomycetes</taxon>
        <taxon>Propionibacteriales</taxon>
        <taxon>Propionibacteriaceae</taxon>
        <taxon>Propioniciclava</taxon>
    </lineage>
</organism>
<evidence type="ECO:0000313" key="4">
    <source>
        <dbReference type="Proteomes" id="UP000501058"/>
    </source>
</evidence>
<dbReference type="KEGG" id="prv:G7070_15160"/>
<proteinExistence type="predicted"/>
<reference evidence="3 4" key="1">
    <citation type="submission" date="2020-03" db="EMBL/GenBank/DDBJ databases">
        <title>Propioniciclava sp. nov., isolated from Hydrophilus acuminatus.</title>
        <authorList>
            <person name="Hyun D.-W."/>
            <person name="Bae J.-W."/>
        </authorList>
    </citation>
    <scope>NUCLEOTIDE SEQUENCE [LARGE SCALE GENOMIC DNA]</scope>
    <source>
        <strain evidence="3 4">HDW11</strain>
    </source>
</reference>
<name>A0A6G7Y9R7_9ACTN</name>
<evidence type="ECO:0000256" key="1">
    <source>
        <dbReference type="SAM" id="MobiDB-lite"/>
    </source>
</evidence>
<protein>
    <submittedName>
        <fullName evidence="3">Uncharacterized protein</fullName>
    </submittedName>
</protein>
<feature type="transmembrane region" description="Helical" evidence="2">
    <location>
        <begin position="357"/>
        <end position="378"/>
    </location>
</feature>
<sequence>MPDLADRISRAAVAALDLAPFDDRFASLSRQVLTGGASRFGRVVDERQAISYVIPVGVAGERIDYGALVLQPEAAGLLWRDAHGADHHASVSVTPTTPATYSTVSLGGEPWVRFSIGSASRLTFLVPPVKSRALLPTLIDHFGATSGPAPSTVLPEPSPEPARVRFPDAASAPVAPIPVVEPTVPLPGPPADAPAVPLPSAHAAPVRPDAAPPMDATQPMSALDITGPIPTVPAREGHEGDGPDRTEPEGDTAAPGAPRTTDAEATQVIPPREQPSPWAPTPGFELFRDEPRSPAAPEPTRVIPTLPEPTPAPAPDAWQPNPAGGRHVPGAPSARLEPVTPAAAYAPATTSSATLRGFLLGLLITVGVGAAIILFQLIV</sequence>
<feature type="compositionally biased region" description="Basic and acidic residues" evidence="1">
    <location>
        <begin position="235"/>
        <end position="248"/>
    </location>
</feature>
<feature type="region of interest" description="Disordered" evidence="1">
    <location>
        <begin position="185"/>
        <end position="309"/>
    </location>
</feature>
<keyword evidence="2" id="KW-1133">Transmembrane helix</keyword>
<dbReference type="PRINTS" id="PR01217">
    <property type="entry name" value="PRICHEXTENSN"/>
</dbReference>
<gene>
    <name evidence="3" type="ORF">G7070_15160</name>
</gene>